<dbReference type="InterPro" id="IPR022521">
    <property type="entry name" value="Rv3660c"/>
</dbReference>
<dbReference type="InterPro" id="IPR059050">
    <property type="entry name" value="Rv3660c_N"/>
</dbReference>
<dbReference type="Gene3D" id="3.40.50.300">
    <property type="entry name" value="P-loop containing nucleotide triphosphate hydrolases"/>
    <property type="match status" value="1"/>
</dbReference>
<proteinExistence type="predicted"/>
<comment type="caution">
    <text evidence="3">The sequence shown here is derived from an EMBL/GenBank/DDBJ whole genome shotgun (WGS) entry which is preliminary data.</text>
</comment>
<dbReference type="RefSeq" id="WP_152271364.1">
    <property type="nucleotide sequence ID" value="NZ_VTFX01000001.1"/>
</dbReference>
<dbReference type="Proteomes" id="UP000326852">
    <property type="component" value="Unassembled WGS sequence"/>
</dbReference>
<organism evidence="3 4">
    <name type="scientific">Arthrobacter yangruifuii</name>
    <dbReference type="NCBI Taxonomy" id="2606616"/>
    <lineage>
        <taxon>Bacteria</taxon>
        <taxon>Bacillati</taxon>
        <taxon>Actinomycetota</taxon>
        <taxon>Actinomycetes</taxon>
        <taxon>Micrococcales</taxon>
        <taxon>Micrococcaceae</taxon>
        <taxon>Arthrobacter</taxon>
    </lineage>
</organism>
<accession>A0A5N6MSI3</accession>
<dbReference type="EMBL" id="VTFX01000001">
    <property type="protein sequence ID" value="KAD4060145.1"/>
    <property type="molecule type" value="Genomic_DNA"/>
</dbReference>
<evidence type="ECO:0000313" key="4">
    <source>
        <dbReference type="Proteomes" id="UP000326852"/>
    </source>
</evidence>
<evidence type="ECO:0000256" key="1">
    <source>
        <dbReference type="SAM" id="MobiDB-lite"/>
    </source>
</evidence>
<feature type="region of interest" description="Disordered" evidence="1">
    <location>
        <begin position="1"/>
        <end position="30"/>
    </location>
</feature>
<sequence>MDKERGARAGGSGRRGGSPEPDGGRGRRLRGTAAEAGAGVVLVAGDQGLQDEVARLAAAAGIEIAVAAGIPDALAQVPEVLLLGSGELRSLGNHHGAVPGVAGIPPAGRTEVIVVGTAADTGIWDLAAGSAAARVAVLPAASEWLAGYLGRRRDITGGTVLGVLGGCGGAGATAVSCWLSAGAAERGSSVLLVEGDPWGAGLEWVLGAAELDGIRWPDLAGLSGSLNPVQLAAGLPALAGFSLLGRGGGEPPADASVIGTVMDAARSGYGLTVVDLGRSLGTESMLPFCDQVLLVVPGRTGGILAARTVLPYAGPAPVRAVVRGPLGEGLDELRTAEAIGLPLAGYVPFYKGTERAMDAGQVLACLGRAGIRGGMRRILADILPASAGAVS</sequence>
<gene>
    <name evidence="3" type="ORF">GD627_03550</name>
</gene>
<dbReference type="Pfam" id="PF26563">
    <property type="entry name" value="Rv3660c_N"/>
    <property type="match status" value="1"/>
</dbReference>
<protein>
    <recommendedName>
        <fullName evidence="2">Rv3660c-like CheY-like N-terminal domain-containing protein</fullName>
    </recommendedName>
</protein>
<keyword evidence="4" id="KW-1185">Reference proteome</keyword>
<dbReference type="NCBIfam" id="TIGR03815">
    <property type="entry name" value="CpaE_hom_Actino"/>
    <property type="match status" value="1"/>
</dbReference>
<dbReference type="InterPro" id="IPR027417">
    <property type="entry name" value="P-loop_NTPase"/>
</dbReference>
<dbReference type="AlphaFoldDB" id="A0A5N6MSI3"/>
<reference evidence="3 4" key="1">
    <citation type="submission" date="2019-08" db="EMBL/GenBank/DDBJ databases">
        <title>Arthrobacter sp. nov., isolated from plateau pika and Tibetan wild ass.</title>
        <authorList>
            <person name="Ge Y."/>
        </authorList>
    </citation>
    <scope>NUCLEOTIDE SEQUENCE [LARGE SCALE GENOMIC DNA]</scope>
    <source>
        <strain evidence="3 4">785</strain>
    </source>
</reference>
<name>A0A5N6MSI3_9MICC</name>
<evidence type="ECO:0000259" key="2">
    <source>
        <dbReference type="Pfam" id="PF26563"/>
    </source>
</evidence>
<feature type="domain" description="Rv3660c-like CheY-like N-terminal" evidence="2">
    <location>
        <begin position="44"/>
        <end position="153"/>
    </location>
</feature>
<evidence type="ECO:0000313" key="3">
    <source>
        <dbReference type="EMBL" id="KAD4060145.1"/>
    </source>
</evidence>
<dbReference type="SUPFAM" id="SSF52540">
    <property type="entry name" value="P-loop containing nucleoside triphosphate hydrolases"/>
    <property type="match status" value="1"/>
</dbReference>